<protein>
    <submittedName>
        <fullName evidence="2">DJ-1/PfpI family protein</fullName>
    </submittedName>
</protein>
<gene>
    <name evidence="2" type="ORF">GV829_01210</name>
</gene>
<evidence type="ECO:0000259" key="1">
    <source>
        <dbReference type="Pfam" id="PF01965"/>
    </source>
</evidence>
<dbReference type="SUPFAM" id="SSF52317">
    <property type="entry name" value="Class I glutamine amidotransferase-like"/>
    <property type="match status" value="1"/>
</dbReference>
<dbReference type="InterPro" id="IPR052158">
    <property type="entry name" value="INH-QAR"/>
</dbReference>
<keyword evidence="3" id="KW-1185">Reference proteome</keyword>
<dbReference type="KEGG" id="slan:GV829_01210"/>
<dbReference type="PANTHER" id="PTHR43130">
    <property type="entry name" value="ARAC-FAMILY TRANSCRIPTIONAL REGULATOR"/>
    <property type="match status" value="1"/>
</dbReference>
<reference evidence="2 3" key="1">
    <citation type="submission" date="2020-01" db="EMBL/GenBank/DDBJ databases">
        <title>Sphingomonas sp. strain CSW-10.</title>
        <authorList>
            <person name="Chen W.-M."/>
        </authorList>
    </citation>
    <scope>NUCLEOTIDE SEQUENCE [LARGE SCALE GENOMIC DNA]</scope>
    <source>
        <strain evidence="2 3">CSW-10</strain>
    </source>
</reference>
<name>A0A6M4AT32_9SPHN</name>
<organism evidence="2 3">
    <name type="scientific">Sphingomonas lacunae</name>
    <dbReference type="NCBI Taxonomy" id="2698828"/>
    <lineage>
        <taxon>Bacteria</taxon>
        <taxon>Pseudomonadati</taxon>
        <taxon>Pseudomonadota</taxon>
        <taxon>Alphaproteobacteria</taxon>
        <taxon>Sphingomonadales</taxon>
        <taxon>Sphingomonadaceae</taxon>
        <taxon>Sphingomonas</taxon>
    </lineage>
</organism>
<dbReference type="Pfam" id="PF01965">
    <property type="entry name" value="DJ-1_PfpI"/>
    <property type="match status" value="1"/>
</dbReference>
<feature type="domain" description="DJ-1/PfpI" evidence="1">
    <location>
        <begin position="7"/>
        <end position="166"/>
    </location>
</feature>
<evidence type="ECO:0000313" key="3">
    <source>
        <dbReference type="Proteomes" id="UP000503018"/>
    </source>
</evidence>
<dbReference type="RefSeq" id="WP_169943446.1">
    <property type="nucleotide sequence ID" value="NZ_CP053015.1"/>
</dbReference>
<dbReference type="PANTHER" id="PTHR43130:SF2">
    <property type="entry name" value="DJ-1_PFPI DOMAIN-CONTAINING PROTEIN"/>
    <property type="match status" value="1"/>
</dbReference>
<proteinExistence type="predicted"/>
<evidence type="ECO:0000313" key="2">
    <source>
        <dbReference type="EMBL" id="QJQ31229.1"/>
    </source>
</evidence>
<sequence length="228" mass="23649">MSDKLRTIVFPLFDGITQLDFTGPAQFLSRMPGARIITAARDLRPIVTDSGFAIVPGTSFADCPPADIICVPGGHGVADALGCSETIDFIASQTGQAQWLTSVCTGAFLLGAAGCLKGRRATTHWGYTHLLPMVGAVATEGRVVEDGPVITAGGVTAGIDFALTLTTRLHGQAVAESIQLALEYDPAPPLRSGHPSRAPEPVLSVLKALVYDAAADRMRAAIAAGVQV</sequence>
<dbReference type="GO" id="GO:0006355">
    <property type="term" value="P:regulation of DNA-templated transcription"/>
    <property type="evidence" value="ECO:0007669"/>
    <property type="project" value="TreeGrafter"/>
</dbReference>
<dbReference type="CDD" id="cd03139">
    <property type="entry name" value="GATase1_PfpI_2"/>
    <property type="match status" value="1"/>
</dbReference>
<accession>A0A6M4AT32</accession>
<dbReference type="InterPro" id="IPR002818">
    <property type="entry name" value="DJ-1/PfpI"/>
</dbReference>
<dbReference type="Proteomes" id="UP000503018">
    <property type="component" value="Chromosome"/>
</dbReference>
<dbReference type="EMBL" id="CP053015">
    <property type="protein sequence ID" value="QJQ31229.1"/>
    <property type="molecule type" value="Genomic_DNA"/>
</dbReference>
<dbReference type="AlphaFoldDB" id="A0A6M4AT32"/>
<dbReference type="InterPro" id="IPR029062">
    <property type="entry name" value="Class_I_gatase-like"/>
</dbReference>
<dbReference type="Gene3D" id="3.40.50.880">
    <property type="match status" value="1"/>
</dbReference>